<sequence>MEEENSVKLHGMWASTYVKRVELALKAKGIGRAVTTDEEAQEKAVEELLEKMNIFKEEMKKLFPDGDPVINQVKDLGLLDILMNATFSPYKAQEKVIGKTILDSQRNPLIFSWVATTS</sequence>
<reference evidence="2" key="1">
    <citation type="journal article" date="2010" name="Nat. Biotechnol.">
        <title>Draft genome sequence of the oilseed species Ricinus communis.</title>
        <authorList>
            <person name="Chan A.P."/>
            <person name="Crabtree J."/>
            <person name="Zhao Q."/>
            <person name="Lorenzi H."/>
            <person name="Orvis J."/>
            <person name="Puiu D."/>
            <person name="Melake-Berhan A."/>
            <person name="Jones K.M."/>
            <person name="Redman J."/>
            <person name="Chen G."/>
            <person name="Cahoon E.B."/>
            <person name="Gedil M."/>
            <person name="Stanke M."/>
            <person name="Haas B.J."/>
            <person name="Wortman J.R."/>
            <person name="Fraser-Liggett C.M."/>
            <person name="Ravel J."/>
            <person name="Rabinowicz P.D."/>
        </authorList>
    </citation>
    <scope>NUCLEOTIDE SEQUENCE [LARGE SCALE GENOMIC DNA]</scope>
    <source>
        <strain evidence="2">cv. Hale</strain>
    </source>
</reference>
<accession>B9R9A0</accession>
<organism evidence="1 2">
    <name type="scientific">Ricinus communis</name>
    <name type="common">Castor bean</name>
    <dbReference type="NCBI Taxonomy" id="3988"/>
    <lineage>
        <taxon>Eukaryota</taxon>
        <taxon>Viridiplantae</taxon>
        <taxon>Streptophyta</taxon>
        <taxon>Embryophyta</taxon>
        <taxon>Tracheophyta</taxon>
        <taxon>Spermatophyta</taxon>
        <taxon>Magnoliopsida</taxon>
        <taxon>eudicotyledons</taxon>
        <taxon>Gunneridae</taxon>
        <taxon>Pentapetalae</taxon>
        <taxon>rosids</taxon>
        <taxon>fabids</taxon>
        <taxon>Malpighiales</taxon>
        <taxon>Euphorbiaceae</taxon>
        <taxon>Acalyphoideae</taxon>
        <taxon>Acalypheae</taxon>
        <taxon>Ricinus</taxon>
    </lineage>
</organism>
<dbReference type="InParanoid" id="B9R9A0"/>
<evidence type="ECO:0000313" key="2">
    <source>
        <dbReference type="Proteomes" id="UP000008311"/>
    </source>
</evidence>
<dbReference type="InterPro" id="IPR036282">
    <property type="entry name" value="Glutathione-S-Trfase_C_sf"/>
</dbReference>
<evidence type="ECO:0000313" key="1">
    <source>
        <dbReference type="EMBL" id="EEF52177.1"/>
    </source>
</evidence>
<proteinExistence type="predicted"/>
<protein>
    <submittedName>
        <fullName evidence="1">Uncharacterized protein</fullName>
    </submittedName>
</protein>
<dbReference type="SUPFAM" id="SSF47616">
    <property type="entry name" value="GST C-terminal domain-like"/>
    <property type="match status" value="1"/>
</dbReference>
<gene>
    <name evidence="1" type="ORF">RCOM_1515080</name>
</gene>
<dbReference type="EMBL" id="EQ973773">
    <property type="protein sequence ID" value="EEF52177.1"/>
    <property type="molecule type" value="Genomic_DNA"/>
</dbReference>
<dbReference type="Proteomes" id="UP000008311">
    <property type="component" value="Unassembled WGS sequence"/>
</dbReference>
<dbReference type="Gene3D" id="1.20.1050.10">
    <property type="match status" value="1"/>
</dbReference>
<name>B9R9A0_RICCO</name>
<dbReference type="AlphaFoldDB" id="B9R9A0"/>
<keyword evidence="2" id="KW-1185">Reference proteome</keyword>